<dbReference type="OrthoDB" id="4829965at2"/>
<evidence type="ECO:0000313" key="2">
    <source>
        <dbReference type="EMBL" id="RMI13245.1"/>
    </source>
</evidence>
<feature type="signal peptide" evidence="1">
    <location>
        <begin position="1"/>
        <end position="37"/>
    </location>
</feature>
<reference evidence="2 3" key="1">
    <citation type="submission" date="2018-10" db="EMBL/GenBank/DDBJ databases">
        <title>Isolation, diversity and antifungal activity of actinobacteria from wheat.</title>
        <authorList>
            <person name="Han C."/>
        </authorList>
    </citation>
    <scope>NUCLEOTIDE SEQUENCE [LARGE SCALE GENOMIC DNA]</scope>
    <source>
        <strain evidence="2 3">NEAU-YY56</strain>
    </source>
</reference>
<evidence type="ECO:0008006" key="4">
    <source>
        <dbReference type="Google" id="ProtNLM"/>
    </source>
</evidence>
<protein>
    <recommendedName>
        <fullName evidence="4">DUF4232 domain-containing protein</fullName>
    </recommendedName>
</protein>
<evidence type="ECO:0000256" key="1">
    <source>
        <dbReference type="SAM" id="SignalP"/>
    </source>
</evidence>
<gene>
    <name evidence="2" type="ORF">EBM89_05325</name>
</gene>
<dbReference type="AlphaFoldDB" id="A0A3M2JRC7"/>
<name>A0A3M2JRC7_9CELL</name>
<proteinExistence type="predicted"/>
<sequence length="176" mass="17157">MSTAPSSPRRRRRTVGGGLALATAALLVACASGEPGAEPTASEPTTDAPTAAALDLVAGSTVVGLPDGFGPQPTDAQAGAARSADDTLIYVVTFGSSTCPAVPDDTAEQTGDGAVTVTFPEPGDGPCTMDYVPATTVVALPDGADPAADLDVTVGESGTVTLPAGGDDVVWALATS</sequence>
<comment type="caution">
    <text evidence="2">The sequence shown here is derived from an EMBL/GenBank/DDBJ whole genome shotgun (WGS) entry which is preliminary data.</text>
</comment>
<accession>A0A3M2JRC7</accession>
<keyword evidence="3" id="KW-1185">Reference proteome</keyword>
<dbReference type="RefSeq" id="WP_122148424.1">
    <property type="nucleotide sequence ID" value="NZ_RFFI01000019.1"/>
</dbReference>
<feature type="chain" id="PRO_5038558383" description="DUF4232 domain-containing protein" evidence="1">
    <location>
        <begin position="38"/>
        <end position="176"/>
    </location>
</feature>
<dbReference type="Proteomes" id="UP000269289">
    <property type="component" value="Unassembled WGS sequence"/>
</dbReference>
<dbReference type="EMBL" id="RFFI01000019">
    <property type="protein sequence ID" value="RMI13245.1"/>
    <property type="molecule type" value="Genomic_DNA"/>
</dbReference>
<organism evidence="2 3">
    <name type="scientific">Cellulomonas triticagri</name>
    <dbReference type="NCBI Taxonomy" id="2483352"/>
    <lineage>
        <taxon>Bacteria</taxon>
        <taxon>Bacillati</taxon>
        <taxon>Actinomycetota</taxon>
        <taxon>Actinomycetes</taxon>
        <taxon>Micrococcales</taxon>
        <taxon>Cellulomonadaceae</taxon>
        <taxon>Cellulomonas</taxon>
    </lineage>
</organism>
<evidence type="ECO:0000313" key="3">
    <source>
        <dbReference type="Proteomes" id="UP000269289"/>
    </source>
</evidence>
<keyword evidence="1" id="KW-0732">Signal</keyword>